<dbReference type="Gene3D" id="1.10.30.10">
    <property type="entry name" value="High mobility group box domain"/>
    <property type="match status" value="1"/>
</dbReference>
<name>A0A9N8V125_FUNMO</name>
<dbReference type="Proteomes" id="UP000789375">
    <property type="component" value="Unassembled WGS sequence"/>
</dbReference>
<feature type="compositionally biased region" description="Basic and acidic residues" evidence="2">
    <location>
        <begin position="44"/>
        <end position="53"/>
    </location>
</feature>
<keyword evidence="5" id="KW-1185">Reference proteome</keyword>
<dbReference type="SUPFAM" id="SSF47095">
    <property type="entry name" value="HMG-box"/>
    <property type="match status" value="1"/>
</dbReference>
<sequence>MTEKSTQQKEFVFISVDGKQTKNIAITPPENLKIEFPPTFTDSELGRNHDKKSQGKSKKPPNAFILFRKKYVESLHRLGHRDAMKKVSGWARDAWNKLPQEQKEQYEQYANKAAKFYQEWEIKNPQLVRQKQMKKPKKNSQPTQNPKPIVQNQPMPVQFTTPISPPELTEVDTRNYYTFDEPIYYPLVYEQTETEQFYSDYSFYNNLENIPTTDLQNINTLNYYDFFEILSVPVKDNSQLV</sequence>
<accession>A0A9N8V125</accession>
<gene>
    <name evidence="4" type="ORF">FMOSSE_LOCUS30</name>
</gene>
<proteinExistence type="predicted"/>
<dbReference type="InterPro" id="IPR009071">
    <property type="entry name" value="HMG_box_dom"/>
</dbReference>
<comment type="caution">
    <text evidence="4">The sequence shown here is derived from an EMBL/GenBank/DDBJ whole genome shotgun (WGS) entry which is preliminary data.</text>
</comment>
<evidence type="ECO:0000259" key="3">
    <source>
        <dbReference type="PROSITE" id="PS50118"/>
    </source>
</evidence>
<evidence type="ECO:0000256" key="1">
    <source>
        <dbReference type="PROSITE-ProRule" id="PRU00267"/>
    </source>
</evidence>
<feature type="compositionally biased region" description="Polar residues" evidence="2">
    <location>
        <begin position="139"/>
        <end position="156"/>
    </location>
</feature>
<evidence type="ECO:0000313" key="5">
    <source>
        <dbReference type="Proteomes" id="UP000789375"/>
    </source>
</evidence>
<feature type="domain" description="HMG box" evidence="3">
    <location>
        <begin position="57"/>
        <end position="119"/>
    </location>
</feature>
<dbReference type="Pfam" id="PF09011">
    <property type="entry name" value="HMG_box_2"/>
    <property type="match status" value="1"/>
</dbReference>
<evidence type="ECO:0000256" key="2">
    <source>
        <dbReference type="SAM" id="MobiDB-lite"/>
    </source>
</evidence>
<keyword evidence="1" id="KW-0238">DNA-binding</keyword>
<dbReference type="PROSITE" id="PS50118">
    <property type="entry name" value="HMG_BOX_2"/>
    <property type="match status" value="1"/>
</dbReference>
<feature type="region of interest" description="Disordered" evidence="2">
    <location>
        <begin position="35"/>
        <end position="60"/>
    </location>
</feature>
<dbReference type="GO" id="GO:0005634">
    <property type="term" value="C:nucleus"/>
    <property type="evidence" value="ECO:0007669"/>
    <property type="project" value="UniProtKB-UniRule"/>
</dbReference>
<protein>
    <submittedName>
        <fullName evidence="4">10034_t:CDS:1</fullName>
    </submittedName>
</protein>
<organism evidence="4 5">
    <name type="scientific">Funneliformis mosseae</name>
    <name type="common">Endomycorrhizal fungus</name>
    <name type="synonym">Glomus mosseae</name>
    <dbReference type="NCBI Taxonomy" id="27381"/>
    <lineage>
        <taxon>Eukaryota</taxon>
        <taxon>Fungi</taxon>
        <taxon>Fungi incertae sedis</taxon>
        <taxon>Mucoromycota</taxon>
        <taxon>Glomeromycotina</taxon>
        <taxon>Glomeromycetes</taxon>
        <taxon>Glomerales</taxon>
        <taxon>Glomeraceae</taxon>
        <taxon>Funneliformis</taxon>
    </lineage>
</organism>
<dbReference type="InterPro" id="IPR036910">
    <property type="entry name" value="HMG_box_dom_sf"/>
</dbReference>
<dbReference type="EMBL" id="CAJVPP010000003">
    <property type="protein sequence ID" value="CAG8434107.1"/>
    <property type="molecule type" value="Genomic_DNA"/>
</dbReference>
<feature type="region of interest" description="Disordered" evidence="2">
    <location>
        <begin position="129"/>
        <end position="156"/>
    </location>
</feature>
<dbReference type="AlphaFoldDB" id="A0A9N8V125"/>
<evidence type="ECO:0000313" key="4">
    <source>
        <dbReference type="EMBL" id="CAG8434107.1"/>
    </source>
</evidence>
<dbReference type="GO" id="GO:0003677">
    <property type="term" value="F:DNA binding"/>
    <property type="evidence" value="ECO:0007669"/>
    <property type="project" value="UniProtKB-UniRule"/>
</dbReference>
<keyword evidence="1" id="KW-0539">Nucleus</keyword>
<reference evidence="4" key="1">
    <citation type="submission" date="2021-06" db="EMBL/GenBank/DDBJ databases">
        <authorList>
            <person name="Kallberg Y."/>
            <person name="Tangrot J."/>
            <person name="Rosling A."/>
        </authorList>
    </citation>
    <scope>NUCLEOTIDE SEQUENCE</scope>
    <source>
        <strain evidence="4">87-6 pot B 2015</strain>
    </source>
</reference>
<feature type="DNA-binding region" description="HMG box" evidence="1">
    <location>
        <begin position="57"/>
        <end position="119"/>
    </location>
</feature>